<reference evidence="2 3" key="1">
    <citation type="submission" date="2024-04" db="EMBL/GenBank/DDBJ databases">
        <title>Genome assembly C_amara_ONT_v2.</title>
        <authorList>
            <person name="Yant L."/>
            <person name="Moore C."/>
            <person name="Slenker M."/>
        </authorList>
    </citation>
    <scope>NUCLEOTIDE SEQUENCE [LARGE SCALE GENOMIC DNA]</scope>
    <source>
        <tissue evidence="2">Leaf</tissue>
    </source>
</reference>
<dbReference type="EMBL" id="JBANAX010000369">
    <property type="protein sequence ID" value="KAL1212290.1"/>
    <property type="molecule type" value="Genomic_DNA"/>
</dbReference>
<gene>
    <name evidence="2" type="ORF">V5N11_026984</name>
</gene>
<protein>
    <submittedName>
        <fullName evidence="2">Uncharacterized protein</fullName>
    </submittedName>
</protein>
<keyword evidence="3" id="KW-1185">Reference proteome</keyword>
<accession>A0ABD1BGE4</accession>
<organism evidence="2 3">
    <name type="scientific">Cardamine amara subsp. amara</name>
    <dbReference type="NCBI Taxonomy" id="228776"/>
    <lineage>
        <taxon>Eukaryota</taxon>
        <taxon>Viridiplantae</taxon>
        <taxon>Streptophyta</taxon>
        <taxon>Embryophyta</taxon>
        <taxon>Tracheophyta</taxon>
        <taxon>Spermatophyta</taxon>
        <taxon>Magnoliopsida</taxon>
        <taxon>eudicotyledons</taxon>
        <taxon>Gunneridae</taxon>
        <taxon>Pentapetalae</taxon>
        <taxon>rosids</taxon>
        <taxon>malvids</taxon>
        <taxon>Brassicales</taxon>
        <taxon>Brassicaceae</taxon>
        <taxon>Cardamineae</taxon>
        <taxon>Cardamine</taxon>
    </lineage>
</organism>
<proteinExistence type="predicted"/>
<dbReference type="PANTHER" id="PTHR35046">
    <property type="entry name" value="ZINC KNUCKLE (CCHC-TYPE) FAMILY PROTEIN"/>
    <property type="match status" value="1"/>
</dbReference>
<evidence type="ECO:0000313" key="2">
    <source>
        <dbReference type="EMBL" id="KAL1212290.1"/>
    </source>
</evidence>
<sequence length="279" mass="32039">MVKKLGLEVKKHHMPYDLQWINEQGEMKVKHQVEVPIVIGQYEDEVLCDILPMEAGHILLGIPWQSDRRVMNDGYTNRHTFEFKGRKTTLVPMSPHEVYLDQIQLKGKKGSGKKPNLFAMAGKTLYDDPFDPKTFAGSNRIACYTNLAPVLPSDLLALQILSKDNHQAKEEKHHHRTELQDKQESQKKHVTFKNNQVKLSAKHFAYDGEKTLYIFEVLDEHQTGTKLHVQTIDISNLPGYSKLFKIIFNGFKSMIVQLGPVVNFFCTNHGKPHCIHSNR</sequence>
<evidence type="ECO:0000256" key="1">
    <source>
        <dbReference type="SAM" id="MobiDB-lite"/>
    </source>
</evidence>
<dbReference type="Proteomes" id="UP001558713">
    <property type="component" value="Unassembled WGS sequence"/>
</dbReference>
<dbReference type="PANTHER" id="PTHR35046:SF9">
    <property type="entry name" value="RNA-DIRECTED DNA POLYMERASE"/>
    <property type="match status" value="1"/>
</dbReference>
<feature type="region of interest" description="Disordered" evidence="1">
    <location>
        <begin position="166"/>
        <end position="187"/>
    </location>
</feature>
<name>A0ABD1BGE4_CARAN</name>
<comment type="caution">
    <text evidence="2">The sequence shown here is derived from an EMBL/GenBank/DDBJ whole genome shotgun (WGS) entry which is preliminary data.</text>
</comment>
<evidence type="ECO:0000313" key="3">
    <source>
        <dbReference type="Proteomes" id="UP001558713"/>
    </source>
</evidence>
<dbReference type="CDD" id="cd00303">
    <property type="entry name" value="retropepsin_like"/>
    <property type="match status" value="1"/>
</dbReference>
<dbReference type="AlphaFoldDB" id="A0ABD1BGE4"/>